<proteinExistence type="predicted"/>
<evidence type="ECO:0000313" key="2">
    <source>
        <dbReference type="WBParaSite" id="PSAMB.scaffold136size73733.g2459.t1"/>
    </source>
</evidence>
<name>A0A914UYN6_9BILA</name>
<dbReference type="AlphaFoldDB" id="A0A914UYN6"/>
<evidence type="ECO:0000313" key="1">
    <source>
        <dbReference type="Proteomes" id="UP000887566"/>
    </source>
</evidence>
<reference evidence="2" key="1">
    <citation type="submission" date="2022-11" db="UniProtKB">
        <authorList>
            <consortium name="WormBaseParasite"/>
        </authorList>
    </citation>
    <scope>IDENTIFICATION</scope>
</reference>
<dbReference type="WBParaSite" id="PSAMB.scaffold136size73733.g2459.t1">
    <property type="protein sequence ID" value="PSAMB.scaffold136size73733.g2459.t1"/>
    <property type="gene ID" value="PSAMB.scaffold136size73733.g2459"/>
</dbReference>
<protein>
    <submittedName>
        <fullName evidence="2">Uncharacterized protein</fullName>
    </submittedName>
</protein>
<organism evidence="1 2">
    <name type="scientific">Plectus sambesii</name>
    <dbReference type="NCBI Taxonomy" id="2011161"/>
    <lineage>
        <taxon>Eukaryota</taxon>
        <taxon>Metazoa</taxon>
        <taxon>Ecdysozoa</taxon>
        <taxon>Nematoda</taxon>
        <taxon>Chromadorea</taxon>
        <taxon>Plectida</taxon>
        <taxon>Plectina</taxon>
        <taxon>Plectoidea</taxon>
        <taxon>Plectidae</taxon>
        <taxon>Plectus</taxon>
    </lineage>
</organism>
<accession>A0A914UYN6</accession>
<dbReference type="Proteomes" id="UP000887566">
    <property type="component" value="Unplaced"/>
</dbReference>
<sequence>MQVDSYYIFHIKEKDHSNRHFESIIPGGGGRKLGKYAGGSKDMSLGRALTGQERFHARLCATPTGPSGGLQAYVSPPAFYDIAELAADPARSASQ</sequence>
<keyword evidence="1" id="KW-1185">Reference proteome</keyword>